<dbReference type="SUPFAM" id="SSF53448">
    <property type="entry name" value="Nucleotide-diphospho-sugar transferases"/>
    <property type="match status" value="1"/>
</dbReference>
<keyword evidence="3" id="KW-1185">Reference proteome</keyword>
<dbReference type="STRING" id="930152.SAMN05216565_106168"/>
<dbReference type="CDD" id="cd04181">
    <property type="entry name" value="NTP_transferase"/>
    <property type="match status" value="1"/>
</dbReference>
<protein>
    <submittedName>
        <fullName evidence="2">Mannose-1-phosphate guanylyltransferase / phosphomannomutase</fullName>
    </submittedName>
</protein>
<keyword evidence="2" id="KW-0808">Transferase</keyword>
<dbReference type="AlphaFoldDB" id="A0A1H0VBX2"/>
<dbReference type="InterPro" id="IPR050486">
    <property type="entry name" value="Mannose-1P_guanyltransferase"/>
</dbReference>
<keyword evidence="2" id="KW-0548">Nucleotidyltransferase</keyword>
<feature type="domain" description="Nucleotidyl transferase" evidence="1">
    <location>
        <begin position="2"/>
        <end position="231"/>
    </location>
</feature>
<dbReference type="Proteomes" id="UP000199159">
    <property type="component" value="Unassembled WGS sequence"/>
</dbReference>
<dbReference type="InterPro" id="IPR029044">
    <property type="entry name" value="Nucleotide-diphossugar_trans"/>
</dbReference>
<dbReference type="InterPro" id="IPR005835">
    <property type="entry name" value="NTP_transferase_dom"/>
</dbReference>
<reference evidence="3" key="1">
    <citation type="submission" date="2016-10" db="EMBL/GenBank/DDBJ databases">
        <authorList>
            <person name="Varghese N."/>
            <person name="Submissions S."/>
        </authorList>
    </citation>
    <scope>NUCLEOTIDE SEQUENCE [LARGE SCALE GENOMIC DNA]</scope>
    <source>
        <strain evidence="3">IBRC-M10078</strain>
    </source>
</reference>
<accession>A0A1H0VBX2</accession>
<sequence length="246" mass="27703">MKGVIMAGGKGTRLRPLTYHMPKPMVPLLHTPVMEYSIELLKKHGITEIAVTTGYLAEDIKQYFGDGSSWGVNLSYFDEISPLGTAGSVKNAEAFLDETFVVISGDILTDFNLSDGINFHDMKKSTLTILMKEVENPSEYGILTTNSDGRVNRFLEKPKCHEIFSDLINTGIYIVNPSIFSLIPQGECFDFSKDLFPLLIEQEDRVYGYLTNGYWSDIGTLPQYKQTRYDLLNDRVNFNVSTKIAK</sequence>
<dbReference type="PANTHER" id="PTHR22572">
    <property type="entry name" value="SUGAR-1-PHOSPHATE GUANYL TRANSFERASE"/>
    <property type="match status" value="1"/>
</dbReference>
<organism evidence="2 3">
    <name type="scientific">Litchfieldia salsa</name>
    <dbReference type="NCBI Taxonomy" id="930152"/>
    <lineage>
        <taxon>Bacteria</taxon>
        <taxon>Bacillati</taxon>
        <taxon>Bacillota</taxon>
        <taxon>Bacilli</taxon>
        <taxon>Bacillales</taxon>
        <taxon>Bacillaceae</taxon>
        <taxon>Litchfieldia</taxon>
    </lineage>
</organism>
<name>A0A1H0VBX2_9BACI</name>
<evidence type="ECO:0000259" key="1">
    <source>
        <dbReference type="Pfam" id="PF00483"/>
    </source>
</evidence>
<dbReference type="Pfam" id="PF00483">
    <property type="entry name" value="NTP_transferase"/>
    <property type="match status" value="1"/>
</dbReference>
<dbReference type="GO" id="GO:0016779">
    <property type="term" value="F:nucleotidyltransferase activity"/>
    <property type="evidence" value="ECO:0007669"/>
    <property type="project" value="UniProtKB-KW"/>
</dbReference>
<gene>
    <name evidence="2" type="ORF">SAMN05216565_106168</name>
</gene>
<evidence type="ECO:0000313" key="3">
    <source>
        <dbReference type="Proteomes" id="UP000199159"/>
    </source>
</evidence>
<proteinExistence type="predicted"/>
<evidence type="ECO:0000313" key="2">
    <source>
        <dbReference type="EMBL" id="SDP75853.1"/>
    </source>
</evidence>
<dbReference type="EMBL" id="FNJU01000006">
    <property type="protein sequence ID" value="SDP75853.1"/>
    <property type="molecule type" value="Genomic_DNA"/>
</dbReference>
<dbReference type="Gene3D" id="3.90.550.10">
    <property type="entry name" value="Spore Coat Polysaccharide Biosynthesis Protein SpsA, Chain A"/>
    <property type="match status" value="1"/>
</dbReference>
<dbReference type="OrthoDB" id="9801899at2"/>